<dbReference type="EMBL" id="BK015949">
    <property type="protein sequence ID" value="DAF86595.1"/>
    <property type="molecule type" value="Genomic_DNA"/>
</dbReference>
<evidence type="ECO:0000313" key="1">
    <source>
        <dbReference type="EMBL" id="DAF86595.1"/>
    </source>
</evidence>
<accession>A0A8S5TWM9</accession>
<name>A0A8S5TWM9_9CAUD</name>
<organism evidence="1">
    <name type="scientific">Siphoviridae sp. ctcx61</name>
    <dbReference type="NCBI Taxonomy" id="2825575"/>
    <lineage>
        <taxon>Viruses</taxon>
        <taxon>Duplodnaviria</taxon>
        <taxon>Heunggongvirae</taxon>
        <taxon>Uroviricota</taxon>
        <taxon>Caudoviricetes</taxon>
    </lineage>
</organism>
<reference evidence="1" key="1">
    <citation type="journal article" date="2021" name="Proc. Natl. Acad. Sci. U.S.A.">
        <title>A Catalog of Tens of Thousands of Viruses from Human Metagenomes Reveals Hidden Associations with Chronic Diseases.</title>
        <authorList>
            <person name="Tisza M.J."/>
            <person name="Buck C.B."/>
        </authorList>
    </citation>
    <scope>NUCLEOTIDE SEQUENCE</scope>
    <source>
        <strain evidence="1">Ctcx61</strain>
    </source>
</reference>
<proteinExistence type="predicted"/>
<protein>
    <submittedName>
        <fullName evidence="1">Protein LSM14-like protein</fullName>
    </submittedName>
</protein>
<sequence length="30" mass="3444">MKNKNFIKIKLLRWFGTDINVGSIGGSYEN</sequence>